<feature type="compositionally biased region" description="Polar residues" evidence="1">
    <location>
        <begin position="406"/>
        <end position="421"/>
    </location>
</feature>
<dbReference type="AlphaFoldDB" id="A0AAW2ZBF1"/>
<evidence type="ECO:0000259" key="2">
    <source>
        <dbReference type="Pfam" id="PF15249"/>
    </source>
</evidence>
<name>A0AAW2ZBF1_9EUKA</name>
<dbReference type="InterPro" id="IPR015671">
    <property type="entry name" value="GSCR1_dom"/>
</dbReference>
<evidence type="ECO:0000313" key="3">
    <source>
        <dbReference type="EMBL" id="KAL0487158.1"/>
    </source>
</evidence>
<evidence type="ECO:0000313" key="4">
    <source>
        <dbReference type="Proteomes" id="UP001431209"/>
    </source>
</evidence>
<feature type="compositionally biased region" description="Polar residues" evidence="1">
    <location>
        <begin position="45"/>
        <end position="63"/>
    </location>
</feature>
<feature type="region of interest" description="Disordered" evidence="1">
    <location>
        <begin position="45"/>
        <end position="71"/>
    </location>
</feature>
<protein>
    <recommendedName>
        <fullName evidence="2">GLTSCR protein conserved domain-containing protein</fullName>
    </recommendedName>
</protein>
<feature type="region of interest" description="Disordered" evidence="1">
    <location>
        <begin position="1"/>
        <end position="22"/>
    </location>
</feature>
<feature type="region of interest" description="Disordered" evidence="1">
    <location>
        <begin position="199"/>
        <end position="218"/>
    </location>
</feature>
<dbReference type="Pfam" id="PF15249">
    <property type="entry name" value="GLTSCR1"/>
    <property type="match status" value="1"/>
</dbReference>
<feature type="compositionally biased region" description="Acidic residues" evidence="1">
    <location>
        <begin position="422"/>
        <end position="432"/>
    </location>
</feature>
<dbReference type="EMBL" id="JAOPGA020001311">
    <property type="protein sequence ID" value="KAL0487158.1"/>
    <property type="molecule type" value="Genomic_DNA"/>
</dbReference>
<feature type="domain" description="GLTSCR protein conserved" evidence="2">
    <location>
        <begin position="255"/>
        <end position="351"/>
    </location>
</feature>
<accession>A0AAW2ZBF1</accession>
<reference evidence="3 4" key="1">
    <citation type="submission" date="2024-03" db="EMBL/GenBank/DDBJ databases">
        <title>The Acrasis kona genome and developmental transcriptomes reveal deep origins of eukaryotic multicellular pathways.</title>
        <authorList>
            <person name="Sheikh S."/>
            <person name="Fu C.-J."/>
            <person name="Brown M.W."/>
            <person name="Baldauf S.L."/>
        </authorList>
    </citation>
    <scope>NUCLEOTIDE SEQUENCE [LARGE SCALE GENOMIC DNA]</scope>
    <source>
        <strain evidence="3 4">ATCC MYA-3509</strain>
    </source>
</reference>
<gene>
    <name evidence="3" type="ORF">AKO1_001042</name>
</gene>
<feature type="compositionally biased region" description="Low complexity" evidence="1">
    <location>
        <begin position="380"/>
        <end position="389"/>
    </location>
</feature>
<keyword evidence="4" id="KW-1185">Reference proteome</keyword>
<comment type="caution">
    <text evidence="3">The sequence shown here is derived from an EMBL/GenBank/DDBJ whole genome shotgun (WGS) entry which is preliminary data.</text>
</comment>
<sequence length="432" mass="49054">MSGHHNTMNHDTYKLQKPTNRGPQIPMNHMNPSLHATQNMIQGQRNFTGGTPSNGQSYSPTNMVTNGGQHGVGQQNVNTLNTGMRSFSGNSVQGNSNQTIQALYNLSNGPQTQLNNFGMNGFSNNQSFQHNHSTLFKSASPPNSNSSLINGLTSLGSNNNIHHINQINPIQTNMINMNFSTNAPPNNFRSNSIPAKQEFHSTPSMQNTSFLSNTNNPNIGMNNTNNALGIINRHNNNIIKLQSGPIQNHDDVRRDKHMIIDPDYRTAFFSKQDIYNRLSVYRSIETPAQPEDQWTKKIDHASNKFVLSCERVQTLVNKILTREANKPPVEQLILLESLYQKEEEIKWNKEKMKIHFEEVLQRVQREKLEKQLQLEEQERLQQQQQQSSQNVEYFELSGGGLDDMNNYFNPPTDYGSQTNSYQDDDFLNFGDD</sequence>
<evidence type="ECO:0000256" key="1">
    <source>
        <dbReference type="SAM" id="MobiDB-lite"/>
    </source>
</evidence>
<proteinExistence type="predicted"/>
<feature type="region of interest" description="Disordered" evidence="1">
    <location>
        <begin position="380"/>
        <end position="432"/>
    </location>
</feature>
<dbReference type="Proteomes" id="UP001431209">
    <property type="component" value="Unassembled WGS sequence"/>
</dbReference>
<organism evidence="3 4">
    <name type="scientific">Acrasis kona</name>
    <dbReference type="NCBI Taxonomy" id="1008807"/>
    <lineage>
        <taxon>Eukaryota</taxon>
        <taxon>Discoba</taxon>
        <taxon>Heterolobosea</taxon>
        <taxon>Tetramitia</taxon>
        <taxon>Eutetramitia</taxon>
        <taxon>Acrasidae</taxon>
        <taxon>Acrasis</taxon>
    </lineage>
</organism>
<feature type="compositionally biased region" description="Polar residues" evidence="1">
    <location>
        <begin position="199"/>
        <end position="212"/>
    </location>
</feature>
<feature type="compositionally biased region" description="Polar residues" evidence="1">
    <location>
        <begin position="1"/>
        <end position="10"/>
    </location>
</feature>